<gene>
    <name evidence="11" type="ordered locus">Bathy16g00250</name>
</gene>
<dbReference type="GeneID" id="19011283"/>
<dbReference type="GO" id="GO:0006006">
    <property type="term" value="P:glucose metabolic process"/>
    <property type="evidence" value="ECO:0007669"/>
    <property type="project" value="UniProtKB-KW"/>
</dbReference>
<proteinExistence type="inferred from homology"/>
<comment type="similarity">
    <text evidence="2">Belongs to the glucose-6-phosphate dehydrogenase family.</text>
</comment>
<evidence type="ECO:0000259" key="9">
    <source>
        <dbReference type="Pfam" id="PF00479"/>
    </source>
</evidence>
<evidence type="ECO:0000256" key="8">
    <source>
        <dbReference type="SAM" id="MobiDB-lite"/>
    </source>
</evidence>
<keyword evidence="7" id="KW-0119">Carbohydrate metabolism</keyword>
<feature type="domain" description="Glucose-6-phosphate dehydrogenase NAD-binding" evidence="9">
    <location>
        <begin position="17"/>
        <end position="105"/>
    </location>
</feature>
<feature type="compositionally biased region" description="Polar residues" evidence="8">
    <location>
        <begin position="669"/>
        <end position="678"/>
    </location>
</feature>
<dbReference type="SUPFAM" id="SSF55347">
    <property type="entry name" value="Glyceraldehyde-3-phosphate dehydrogenase-like, C-terminal domain"/>
    <property type="match status" value="1"/>
</dbReference>
<feature type="compositionally biased region" description="Low complexity" evidence="8">
    <location>
        <begin position="657"/>
        <end position="668"/>
    </location>
</feature>
<dbReference type="Gene3D" id="3.30.360.10">
    <property type="entry name" value="Dihydrodipicolinate Reductase, domain 2"/>
    <property type="match status" value="1"/>
</dbReference>
<dbReference type="PRINTS" id="PR00079">
    <property type="entry name" value="G6PDHDRGNASE"/>
</dbReference>
<dbReference type="GO" id="GO:0004345">
    <property type="term" value="F:glucose-6-phosphate dehydrogenase activity"/>
    <property type="evidence" value="ECO:0007669"/>
    <property type="project" value="UniProtKB-EC"/>
</dbReference>
<keyword evidence="4" id="KW-0313">Glucose metabolism</keyword>
<dbReference type="RefSeq" id="XP_007508672.1">
    <property type="nucleotide sequence ID" value="XM_007508610.1"/>
</dbReference>
<dbReference type="KEGG" id="bpg:Bathy16g00250"/>
<feature type="region of interest" description="Disordered" evidence="8">
    <location>
        <begin position="640"/>
        <end position="678"/>
    </location>
</feature>
<keyword evidence="5" id="KW-0521">NADP</keyword>
<sequence length="678" mass="77367">MPLPSRLQVRHEGLSIVILGATGDLASKKLFPSLFNLHSAGFLPTRTKIFASLRRKSKTEIEFKTELTEHINRVWKPPDGSNATKPTKGLMEEFLEDVEVCYLDEEFLSEEEEKNKKKTTVVNGRGDGGGEEEDEEEEDEESDSESGLHGSKEGSEETMRQNYRSIHSITKHIESWEKENEDAPASNRMWYCCLHSDFIVDCANQIHYFTRTRKVHFTDHTQAEMKMKKKGWTRLVLEKPFGRDRKTCEKLNVKLSKRWPESDLFRMDRYLGKEVIENLLVMRFANRLLSPIWNRDNVANVQIIFKEPYGAEDQQRGDYFDKNGIVRDVMQNHLLQILAVLAMDAPVSLDPEDIRDAKLKVLRQVAMSNDKFDVLKNTVVAQYSKSKNGKHLGYMEERPENSKTTPTFIMAVLKLANDRWDGVPFIFKAGKGMNEKRSEIRVQLKESPGDVFGRDDDESRLHAAGPNEFVLRMQPKEEMYMKVTIKEPGLGVKPTASEMELSSRWKMEQARKDACGEAPRRAYDRLILDVINGNQSHFVRNDELEAAWAVCDPLVSAIESGYLPMTTYSYGSRGPKEADELRTRAGHLPSHLVEKDSVPLLNAEYDTLPGEEDGMTESLASKLSNAVYVSEPVVKKNKPVNEGYALSPRGYRSGDVSPQQQRSPRHSQMNARPSTQWI</sequence>
<keyword evidence="6" id="KW-0560">Oxidoreductase</keyword>
<dbReference type="InterPro" id="IPR022674">
    <property type="entry name" value="G6P_DH_NAD-bd"/>
</dbReference>
<feature type="domain" description="Glucose-6-phosphate dehydrogenase C-terminal" evidence="10">
    <location>
        <begin position="280"/>
        <end position="586"/>
    </location>
</feature>
<feature type="domain" description="Glucose-6-phosphate dehydrogenase NAD-binding" evidence="9">
    <location>
        <begin position="165"/>
        <end position="278"/>
    </location>
</feature>
<feature type="compositionally biased region" description="Acidic residues" evidence="8">
    <location>
        <begin position="129"/>
        <end position="144"/>
    </location>
</feature>
<evidence type="ECO:0000256" key="2">
    <source>
        <dbReference type="ARBA" id="ARBA00009975"/>
    </source>
</evidence>
<evidence type="ECO:0000256" key="4">
    <source>
        <dbReference type="ARBA" id="ARBA00022526"/>
    </source>
</evidence>
<dbReference type="STRING" id="41875.K8EQR9"/>
<dbReference type="AlphaFoldDB" id="K8EQR9"/>
<dbReference type="HAMAP" id="MF_00966">
    <property type="entry name" value="G6PD"/>
    <property type="match status" value="1"/>
</dbReference>
<dbReference type="GO" id="GO:0009051">
    <property type="term" value="P:pentose-phosphate shunt, oxidative branch"/>
    <property type="evidence" value="ECO:0007669"/>
    <property type="project" value="TreeGrafter"/>
</dbReference>
<dbReference type="Pfam" id="PF00479">
    <property type="entry name" value="G6PD_N"/>
    <property type="match status" value="2"/>
</dbReference>
<evidence type="ECO:0000256" key="6">
    <source>
        <dbReference type="ARBA" id="ARBA00023002"/>
    </source>
</evidence>
<dbReference type="InterPro" id="IPR036291">
    <property type="entry name" value="NAD(P)-bd_dom_sf"/>
</dbReference>
<dbReference type="eggNOG" id="KOG0563">
    <property type="taxonomic scope" value="Eukaryota"/>
</dbReference>
<protein>
    <recommendedName>
        <fullName evidence="3">glucose-6-phosphate dehydrogenase (NADP(+))</fullName>
        <ecNumber evidence="3">1.1.1.49</ecNumber>
    </recommendedName>
</protein>
<evidence type="ECO:0000259" key="10">
    <source>
        <dbReference type="Pfam" id="PF02781"/>
    </source>
</evidence>
<dbReference type="Gene3D" id="3.40.50.720">
    <property type="entry name" value="NAD(P)-binding Rossmann-like Domain"/>
    <property type="match status" value="2"/>
</dbReference>
<keyword evidence="12" id="KW-1185">Reference proteome</keyword>
<organism evidence="11 12">
    <name type="scientific">Bathycoccus prasinos</name>
    <dbReference type="NCBI Taxonomy" id="41875"/>
    <lineage>
        <taxon>Eukaryota</taxon>
        <taxon>Viridiplantae</taxon>
        <taxon>Chlorophyta</taxon>
        <taxon>Mamiellophyceae</taxon>
        <taxon>Mamiellales</taxon>
        <taxon>Bathycoccaceae</taxon>
        <taxon>Bathycoccus</taxon>
    </lineage>
</organism>
<evidence type="ECO:0000313" key="12">
    <source>
        <dbReference type="Proteomes" id="UP000198341"/>
    </source>
</evidence>
<evidence type="ECO:0000256" key="7">
    <source>
        <dbReference type="ARBA" id="ARBA00023277"/>
    </source>
</evidence>
<dbReference type="Proteomes" id="UP000198341">
    <property type="component" value="Chromosome 16"/>
</dbReference>
<dbReference type="PANTHER" id="PTHR23429:SF0">
    <property type="entry name" value="GLUCOSE-6-PHOSPHATE 1-DEHYDROGENASE"/>
    <property type="match status" value="1"/>
</dbReference>
<accession>K8EQR9</accession>
<feature type="region of interest" description="Disordered" evidence="8">
    <location>
        <begin position="113"/>
        <end position="160"/>
    </location>
</feature>
<evidence type="ECO:0000256" key="3">
    <source>
        <dbReference type="ARBA" id="ARBA00013019"/>
    </source>
</evidence>
<feature type="compositionally biased region" description="Basic and acidic residues" evidence="8">
    <location>
        <begin position="150"/>
        <end position="159"/>
    </location>
</feature>
<evidence type="ECO:0000313" key="11">
    <source>
        <dbReference type="EMBL" id="CCO20289.1"/>
    </source>
</evidence>
<dbReference type="InterPro" id="IPR001282">
    <property type="entry name" value="G6P_DH"/>
</dbReference>
<reference evidence="11 12" key="1">
    <citation type="submission" date="2011-10" db="EMBL/GenBank/DDBJ databases">
        <authorList>
            <person name="Genoscope - CEA"/>
        </authorList>
    </citation>
    <scope>NUCLEOTIDE SEQUENCE [LARGE SCALE GENOMIC DNA]</scope>
    <source>
        <strain evidence="11 12">RCC 1105</strain>
    </source>
</reference>
<evidence type="ECO:0000256" key="1">
    <source>
        <dbReference type="ARBA" id="ARBA00004937"/>
    </source>
</evidence>
<dbReference type="PANTHER" id="PTHR23429">
    <property type="entry name" value="GLUCOSE-6-PHOSPHATE 1-DEHYDROGENASE G6PD"/>
    <property type="match status" value="1"/>
</dbReference>
<comment type="pathway">
    <text evidence="1">Carbohydrate degradation; pentose phosphate pathway; D-ribulose 5-phosphate from D-glucose 6-phosphate (oxidative stage): step 1/3.</text>
</comment>
<dbReference type="EMBL" id="FO082263">
    <property type="protein sequence ID" value="CCO20289.1"/>
    <property type="molecule type" value="Genomic_DNA"/>
</dbReference>
<evidence type="ECO:0000256" key="5">
    <source>
        <dbReference type="ARBA" id="ARBA00022857"/>
    </source>
</evidence>
<dbReference type="InterPro" id="IPR022675">
    <property type="entry name" value="G6P_DH_C"/>
</dbReference>
<name>K8EQR9_9CHLO</name>
<dbReference type="GO" id="GO:0050661">
    <property type="term" value="F:NADP binding"/>
    <property type="evidence" value="ECO:0007669"/>
    <property type="project" value="InterPro"/>
</dbReference>
<dbReference type="OrthoDB" id="60984at2759"/>
<dbReference type="Pfam" id="PF02781">
    <property type="entry name" value="G6PD_C"/>
    <property type="match status" value="1"/>
</dbReference>
<dbReference type="EC" id="1.1.1.49" evidence="3"/>
<dbReference type="SUPFAM" id="SSF51735">
    <property type="entry name" value="NAD(P)-binding Rossmann-fold domains"/>
    <property type="match status" value="2"/>
</dbReference>